<organism evidence="4 5">
    <name type="scientific">Kiritimatiella glycovorans</name>
    <dbReference type="NCBI Taxonomy" id="1307763"/>
    <lineage>
        <taxon>Bacteria</taxon>
        <taxon>Pseudomonadati</taxon>
        <taxon>Kiritimatiellota</taxon>
        <taxon>Kiritimatiellia</taxon>
        <taxon>Kiritimatiellales</taxon>
        <taxon>Kiritimatiellaceae</taxon>
        <taxon>Kiritimatiella</taxon>
    </lineage>
</organism>
<name>A0A0G3EDM9_9BACT</name>
<dbReference type="Pfam" id="PF01408">
    <property type="entry name" value="GFO_IDH_MocA"/>
    <property type="match status" value="1"/>
</dbReference>
<gene>
    <name evidence="4" type="ORF">L21SP4_00218</name>
</gene>
<dbReference type="InterPro" id="IPR036291">
    <property type="entry name" value="NAD(P)-bd_dom_sf"/>
</dbReference>
<accession>A0A0G3EDM9</accession>
<evidence type="ECO:0000313" key="5">
    <source>
        <dbReference type="Proteomes" id="UP000035268"/>
    </source>
</evidence>
<dbReference type="InterPro" id="IPR000683">
    <property type="entry name" value="Gfo/Idh/MocA-like_OxRdtase_N"/>
</dbReference>
<evidence type="ECO:0000313" key="4">
    <source>
        <dbReference type="EMBL" id="AKJ63502.1"/>
    </source>
</evidence>
<reference evidence="5" key="1">
    <citation type="submission" date="2015-02" db="EMBL/GenBank/DDBJ databases">
        <title>Description and complete genome sequence of the first cultured representative of the subdivision 5 of the Verrucomicrobia phylum.</title>
        <authorList>
            <person name="Spring S."/>
            <person name="Bunk B."/>
            <person name="Sproer C."/>
            <person name="Klenk H.-P."/>
        </authorList>
    </citation>
    <scope>NUCLEOTIDE SEQUENCE [LARGE SCALE GENOMIC DNA]</scope>
    <source>
        <strain evidence="5">L21-Fru-AB</strain>
    </source>
</reference>
<dbReference type="Proteomes" id="UP000035268">
    <property type="component" value="Chromosome"/>
</dbReference>
<feature type="domain" description="Gfo/Idh/MocA-like oxidoreductase N-terminal" evidence="3">
    <location>
        <begin position="7"/>
        <end position="100"/>
    </location>
</feature>
<comment type="similarity">
    <text evidence="1">Belongs to the Gfo/Idh/MocA family.</text>
</comment>
<dbReference type="PANTHER" id="PTHR42840:SF3">
    <property type="entry name" value="BINDING ROSSMANN FOLD OXIDOREDUCTASE, PUTATIVE (AFU_ORTHOLOGUE AFUA_2G10240)-RELATED"/>
    <property type="match status" value="1"/>
</dbReference>
<dbReference type="GO" id="GO:0016491">
    <property type="term" value="F:oxidoreductase activity"/>
    <property type="evidence" value="ECO:0007669"/>
    <property type="project" value="UniProtKB-KW"/>
</dbReference>
<dbReference type="EMBL" id="CP010904">
    <property type="protein sequence ID" value="AKJ63502.1"/>
    <property type="molecule type" value="Genomic_DNA"/>
</dbReference>
<sequence precursor="true">MDKKTVRSGIAGLGFSGSFHYENIRRVYGTGVDFRGVYDRDAEKCAAWAGERGVHAYDSLEAMLDDVDVVHVCTVASSHEAVALAALARGVSPIVEKPLTGYFGDGSGNFNGETASKETALREAMASVQRMREAEQASEGRILYAENWVYAPSIQKEREVIEKTGAQCLWIYGEEAHSGSHADTYGFWKHSGGGVTISKGCHPLTAALYLKRKEGLARDGRPIRPAAVTSRTHAITRLPGYRDEGHLRTGYHDIDDFSMVHIVFDDGTVADIFSSDIIMGGIHNWLEVAANNHRTMCNINPNTAMETYNPVESNFNDIYVVEKTGTKQGWSNPSPDEDWFTGYPQEIEAFYRAAAAGEAPESGIELGADAIATIYTAYVSDERGGAEVAVERSS</sequence>
<evidence type="ECO:0000256" key="1">
    <source>
        <dbReference type="ARBA" id="ARBA00010928"/>
    </source>
</evidence>
<keyword evidence="2" id="KW-0560">Oxidoreductase</keyword>
<keyword evidence="5" id="KW-1185">Reference proteome</keyword>
<dbReference type="RefSeq" id="WP_052880928.1">
    <property type="nucleotide sequence ID" value="NZ_CP010904.1"/>
</dbReference>
<dbReference type="GO" id="GO:0000166">
    <property type="term" value="F:nucleotide binding"/>
    <property type="evidence" value="ECO:0007669"/>
    <property type="project" value="InterPro"/>
</dbReference>
<reference evidence="4 5" key="2">
    <citation type="journal article" date="2016" name="ISME J.">
        <title>Characterization of the first cultured representative of Verrucomicrobia subdivision 5 indicates the proposal of a novel phylum.</title>
        <authorList>
            <person name="Spring S."/>
            <person name="Bunk B."/>
            <person name="Sproer C."/>
            <person name="Schumann P."/>
            <person name="Rohde M."/>
            <person name="Tindall B.J."/>
            <person name="Klenk H.P."/>
        </authorList>
    </citation>
    <scope>NUCLEOTIDE SEQUENCE [LARGE SCALE GENOMIC DNA]</scope>
    <source>
        <strain evidence="4 5">L21-Fru-AB</strain>
    </source>
</reference>
<evidence type="ECO:0000256" key="2">
    <source>
        <dbReference type="ARBA" id="ARBA00023002"/>
    </source>
</evidence>
<dbReference type="OrthoDB" id="9815825at2"/>
<dbReference type="SUPFAM" id="SSF55347">
    <property type="entry name" value="Glyceraldehyde-3-phosphate dehydrogenase-like, C-terminal domain"/>
    <property type="match status" value="1"/>
</dbReference>
<dbReference type="Gene3D" id="3.30.360.10">
    <property type="entry name" value="Dihydrodipicolinate Reductase, domain 2"/>
    <property type="match status" value="1"/>
</dbReference>
<dbReference type="AlphaFoldDB" id="A0A0G3EDM9"/>
<proteinExistence type="inferred from homology"/>
<dbReference type="SUPFAM" id="SSF51735">
    <property type="entry name" value="NAD(P)-binding Rossmann-fold domains"/>
    <property type="match status" value="1"/>
</dbReference>
<dbReference type="STRING" id="1307763.L21SP4_00218"/>
<dbReference type="PANTHER" id="PTHR42840">
    <property type="entry name" value="NAD(P)-BINDING ROSSMANN-FOLD SUPERFAMILY PROTEIN-RELATED"/>
    <property type="match status" value="1"/>
</dbReference>
<dbReference type="KEGG" id="vbl:L21SP4_00218"/>
<evidence type="ECO:0000259" key="3">
    <source>
        <dbReference type="Pfam" id="PF01408"/>
    </source>
</evidence>
<dbReference type="Gene3D" id="3.40.50.720">
    <property type="entry name" value="NAD(P)-binding Rossmann-like Domain"/>
    <property type="match status" value="1"/>
</dbReference>
<protein>
    <submittedName>
        <fullName evidence="4">Putative oxidoreductase</fullName>
    </submittedName>
</protein>